<dbReference type="Proteomes" id="UP000034680">
    <property type="component" value="Unassembled WGS sequence"/>
</dbReference>
<accession>A0A0G2FCG2</accession>
<feature type="compositionally biased region" description="Polar residues" evidence="1">
    <location>
        <begin position="1"/>
        <end position="36"/>
    </location>
</feature>
<keyword evidence="3" id="KW-1185">Reference proteome</keyword>
<feature type="compositionally biased region" description="Low complexity" evidence="1">
    <location>
        <begin position="680"/>
        <end position="695"/>
    </location>
</feature>
<feature type="compositionally biased region" description="Basic and acidic residues" evidence="1">
    <location>
        <begin position="43"/>
        <end position="53"/>
    </location>
</feature>
<dbReference type="OrthoDB" id="5245144at2759"/>
<evidence type="ECO:0000313" key="2">
    <source>
        <dbReference type="EMBL" id="KKY31844.1"/>
    </source>
</evidence>
<evidence type="ECO:0000313" key="3">
    <source>
        <dbReference type="Proteomes" id="UP000034680"/>
    </source>
</evidence>
<feature type="region of interest" description="Disordered" evidence="1">
    <location>
        <begin position="144"/>
        <end position="245"/>
    </location>
</feature>
<reference evidence="2 3" key="1">
    <citation type="submission" date="2015-05" db="EMBL/GenBank/DDBJ databases">
        <title>Distinctive expansion of gene families associated with plant cell wall degradation and secondary metabolism in the genomes of grapevine trunk pathogens.</title>
        <authorList>
            <person name="Lawrence D.P."/>
            <person name="Travadon R."/>
            <person name="Rolshausen P.E."/>
            <person name="Baumgartner K."/>
        </authorList>
    </citation>
    <scope>NUCLEOTIDE SEQUENCE [LARGE SCALE GENOMIC DNA]</scope>
    <source>
        <strain evidence="2">DA912</strain>
    </source>
</reference>
<sequence>METNNGTQAQSGFSGQPTNAVNGTSPATSIRTNQSAVMPFARRNADTARDPRGRPGMPGQQQIANNNGATYAIPVRSNPGTSMPSAQGHAQFVQQAPQAHPFFSGHQEANGYVLDPALAAVNNPAAMNALHQFFTALEKPQLYQTPQHRQTSQQGQNRAGSTAGYPAISGNSTPTVEPARLSTNRTSHATNHTTPSPYHLVNHGVGLHPGFGSPSEADRHPNHGNLPDAGLAGPAQPLTGTENPDGFQEEVTRLVQGGPGAFVGLIRNKADYDRYQQAVWKAKLSDGSIDKRAQDYPKDIAGEMRIRKRIFDAFYNLGGEQDPACETGDFANCLAVKTVQGLSIIEGELLAYGLTEDLLKVQSGEPVLPPDFKVVQEATFAAKVNEVVAALSANKSLCRSMVASEDFRARVAADPAKERRKKVRNLRGNMAKAKVLAAESLKNGTSRRGKGKRAASETEAGSQSEAGAEVDEADRPTKRPRATKKSPQAPQIQTQDQTTQLQPSQLMAAGPINGHTQTINVNTTQAAANPSQGAFNQTQQACNLSHGFFEQIPQANNSVNNDLNHGLVEQNHQTNSFTFAPSQVDGTHNHQPVDAAANQGQEFLGALQNQPEYDMPSSWVDFGSNQRAENMDIDSILDSAAWPDSTADPIRLVQVEEQPAIQEQQTTFLEQQPANEQHQEQAIQQQSPQGGPSQQVMNELLGDDDEYWATRFQPVVDFIAKK</sequence>
<feature type="compositionally biased region" description="Low complexity" evidence="1">
    <location>
        <begin position="487"/>
        <end position="502"/>
    </location>
</feature>
<evidence type="ECO:0000256" key="1">
    <source>
        <dbReference type="SAM" id="MobiDB-lite"/>
    </source>
</evidence>
<organism evidence="2 3">
    <name type="scientific">Diaporthe ampelina</name>
    <dbReference type="NCBI Taxonomy" id="1214573"/>
    <lineage>
        <taxon>Eukaryota</taxon>
        <taxon>Fungi</taxon>
        <taxon>Dikarya</taxon>
        <taxon>Ascomycota</taxon>
        <taxon>Pezizomycotina</taxon>
        <taxon>Sordariomycetes</taxon>
        <taxon>Sordariomycetidae</taxon>
        <taxon>Diaporthales</taxon>
        <taxon>Diaporthaceae</taxon>
        <taxon>Diaporthe</taxon>
    </lineage>
</organism>
<feature type="compositionally biased region" description="Polar residues" evidence="1">
    <location>
        <begin position="144"/>
        <end position="160"/>
    </location>
</feature>
<protein>
    <submittedName>
        <fullName evidence="2">Uncharacterized protein</fullName>
    </submittedName>
</protein>
<gene>
    <name evidence="2" type="ORF">UCDDA912_g08133</name>
</gene>
<feature type="region of interest" description="Disordered" evidence="1">
    <location>
        <begin position="671"/>
        <end position="702"/>
    </location>
</feature>
<proteinExistence type="predicted"/>
<comment type="caution">
    <text evidence="2">The sequence shown here is derived from an EMBL/GenBank/DDBJ whole genome shotgun (WGS) entry which is preliminary data.</text>
</comment>
<feature type="region of interest" description="Disordered" evidence="1">
    <location>
        <begin position="1"/>
        <end position="64"/>
    </location>
</feature>
<dbReference type="EMBL" id="LCUC01000353">
    <property type="protein sequence ID" value="KKY31844.1"/>
    <property type="molecule type" value="Genomic_DNA"/>
</dbReference>
<name>A0A0G2FCG2_9PEZI</name>
<dbReference type="AlphaFoldDB" id="A0A0G2FCG2"/>
<reference evidence="2 3" key="2">
    <citation type="submission" date="2015-05" db="EMBL/GenBank/DDBJ databases">
        <authorList>
            <person name="Morales-Cruz A."/>
            <person name="Amrine K.C."/>
            <person name="Cantu D."/>
        </authorList>
    </citation>
    <scope>NUCLEOTIDE SEQUENCE [LARGE SCALE GENOMIC DNA]</scope>
    <source>
        <strain evidence="2">DA912</strain>
    </source>
</reference>
<feature type="compositionally biased region" description="Polar residues" evidence="1">
    <location>
        <begin position="169"/>
        <end position="196"/>
    </location>
</feature>
<feature type="region of interest" description="Disordered" evidence="1">
    <location>
        <begin position="437"/>
        <end position="502"/>
    </location>
</feature>